<dbReference type="Gene3D" id="3.20.20.140">
    <property type="entry name" value="Metal-dependent hydrolases"/>
    <property type="match status" value="1"/>
</dbReference>
<sequence>MPVEKMLVETDSPYLSPEPWRGKINEPKNVKIVAEFITILRSLSLDQIAQVTSENAERLFGFENL</sequence>
<dbReference type="AlphaFoldDB" id="A0A0G0Y2Y3"/>
<dbReference type="GO" id="GO:0005829">
    <property type="term" value="C:cytosol"/>
    <property type="evidence" value="ECO:0007669"/>
    <property type="project" value="TreeGrafter"/>
</dbReference>
<dbReference type="PANTHER" id="PTHR46124">
    <property type="entry name" value="D-AMINOACYL-TRNA DEACYLASE"/>
    <property type="match status" value="1"/>
</dbReference>
<dbReference type="InterPro" id="IPR032466">
    <property type="entry name" value="Metal_Hydrolase"/>
</dbReference>
<dbReference type="EMBL" id="LCBC01000014">
    <property type="protein sequence ID" value="KKS03821.1"/>
    <property type="molecule type" value="Genomic_DNA"/>
</dbReference>
<evidence type="ECO:0000313" key="2">
    <source>
        <dbReference type="Proteomes" id="UP000034493"/>
    </source>
</evidence>
<proteinExistence type="predicted"/>
<organism evidence="1 2">
    <name type="scientific">Candidatus Curtissbacteria bacterium GW2011_GWA2_41_24</name>
    <dbReference type="NCBI Taxonomy" id="1618411"/>
    <lineage>
        <taxon>Bacteria</taxon>
        <taxon>Candidatus Curtissiibacteriota</taxon>
    </lineage>
</organism>
<gene>
    <name evidence="1" type="ORF">UU56_C0014G0020</name>
</gene>
<dbReference type="SUPFAM" id="SSF51556">
    <property type="entry name" value="Metallo-dependent hydrolases"/>
    <property type="match status" value="1"/>
</dbReference>
<dbReference type="Pfam" id="PF01026">
    <property type="entry name" value="TatD_DNase"/>
    <property type="match status" value="1"/>
</dbReference>
<reference evidence="1 2" key="1">
    <citation type="journal article" date="2015" name="Nature">
        <title>rRNA introns, odd ribosomes, and small enigmatic genomes across a large radiation of phyla.</title>
        <authorList>
            <person name="Brown C.T."/>
            <person name="Hug L.A."/>
            <person name="Thomas B.C."/>
            <person name="Sharon I."/>
            <person name="Castelle C.J."/>
            <person name="Singh A."/>
            <person name="Wilkins M.J."/>
            <person name="Williams K.H."/>
            <person name="Banfield J.F."/>
        </authorList>
    </citation>
    <scope>NUCLEOTIDE SEQUENCE [LARGE SCALE GENOMIC DNA]</scope>
</reference>
<dbReference type="InterPro" id="IPR001130">
    <property type="entry name" value="TatD-like"/>
</dbReference>
<comment type="caution">
    <text evidence="1">The sequence shown here is derived from an EMBL/GenBank/DDBJ whole genome shotgun (WGS) entry which is preliminary data.</text>
</comment>
<evidence type="ECO:0000313" key="1">
    <source>
        <dbReference type="EMBL" id="KKS03821.1"/>
    </source>
</evidence>
<accession>A0A0G0Y2Y3</accession>
<dbReference type="Proteomes" id="UP000034493">
    <property type="component" value="Unassembled WGS sequence"/>
</dbReference>
<protein>
    <submittedName>
        <fullName evidence="1">YabD protein</fullName>
    </submittedName>
</protein>
<dbReference type="PANTHER" id="PTHR46124:SF2">
    <property type="entry name" value="D-AMINOACYL-TRNA DEACYLASE"/>
    <property type="match status" value="1"/>
</dbReference>
<name>A0A0G0Y2Y3_9BACT</name>
<dbReference type="PATRIC" id="fig|1618411.3.peg.846"/>
<dbReference type="GO" id="GO:0016788">
    <property type="term" value="F:hydrolase activity, acting on ester bonds"/>
    <property type="evidence" value="ECO:0007669"/>
    <property type="project" value="InterPro"/>
</dbReference>